<evidence type="ECO:0000313" key="3">
    <source>
        <dbReference type="EMBL" id="KUJ85269.1"/>
    </source>
</evidence>
<evidence type="ECO:0000313" key="4">
    <source>
        <dbReference type="Proteomes" id="UP000053791"/>
    </source>
</evidence>
<dbReference type="Pfam" id="PF04909">
    <property type="entry name" value="Amidohydro_2"/>
    <property type="match status" value="1"/>
</dbReference>
<dbReference type="PANTHER" id="PTHR43569">
    <property type="entry name" value="AMIDOHYDROLASE"/>
    <property type="match status" value="1"/>
</dbReference>
<dbReference type="InterPro" id="IPR032466">
    <property type="entry name" value="Metal_Hydrolase"/>
</dbReference>
<keyword evidence="4" id="KW-1185">Reference proteome</keyword>
<dbReference type="Gene3D" id="3.20.20.140">
    <property type="entry name" value="Metal-dependent hydrolases"/>
    <property type="match status" value="1"/>
</dbReference>
<dbReference type="STRING" id="1685379.AVO45_17365"/>
<dbReference type="OrthoDB" id="9787654at2"/>
<dbReference type="GO" id="GO:0016787">
    <property type="term" value="F:hydrolase activity"/>
    <property type="evidence" value="ECO:0007669"/>
    <property type="project" value="UniProtKB-KW"/>
</dbReference>
<comment type="caution">
    <text evidence="3">The sequence shown here is derived from an EMBL/GenBank/DDBJ whole genome shotgun (WGS) entry which is preliminary data.</text>
</comment>
<proteinExistence type="inferred from homology"/>
<dbReference type="EMBL" id="LQBQ01000003">
    <property type="protein sequence ID" value="KUJ85269.1"/>
    <property type="molecule type" value="Genomic_DNA"/>
</dbReference>
<dbReference type="AlphaFoldDB" id="A0A0X3UBN0"/>
<dbReference type="RefSeq" id="WP_068344935.1">
    <property type="nucleotide sequence ID" value="NZ_LQBQ01000003.1"/>
</dbReference>
<dbReference type="InterPro" id="IPR052350">
    <property type="entry name" value="Metallo-dep_Lactonases"/>
</dbReference>
<keyword evidence="3" id="KW-0378">Hydrolase</keyword>
<comment type="similarity">
    <text evidence="1">Belongs to the metallo-dependent hydrolases superfamily.</text>
</comment>
<gene>
    <name evidence="3" type="ORF">AVO45_17365</name>
</gene>
<dbReference type="Proteomes" id="UP000053791">
    <property type="component" value="Unassembled WGS sequence"/>
</dbReference>
<dbReference type="SUPFAM" id="SSF51556">
    <property type="entry name" value="Metallo-dependent hydrolases"/>
    <property type="match status" value="1"/>
</dbReference>
<accession>A0A0X3UBN0</accession>
<protein>
    <submittedName>
        <fullName evidence="3">Amidohydrolase</fullName>
    </submittedName>
</protein>
<evidence type="ECO:0000259" key="2">
    <source>
        <dbReference type="Pfam" id="PF04909"/>
    </source>
</evidence>
<organism evidence="3 4">
    <name type="scientific">Ruegeria marisrubri</name>
    <dbReference type="NCBI Taxonomy" id="1685379"/>
    <lineage>
        <taxon>Bacteria</taxon>
        <taxon>Pseudomonadati</taxon>
        <taxon>Pseudomonadota</taxon>
        <taxon>Alphaproteobacteria</taxon>
        <taxon>Rhodobacterales</taxon>
        <taxon>Roseobacteraceae</taxon>
        <taxon>Ruegeria</taxon>
    </lineage>
</organism>
<feature type="domain" description="Amidohydrolase-related" evidence="2">
    <location>
        <begin position="5"/>
        <end position="291"/>
    </location>
</feature>
<reference evidence="4" key="1">
    <citation type="submission" date="2015-12" db="EMBL/GenBank/DDBJ databases">
        <authorList>
            <person name="Zhang G."/>
            <person name="Stingl U."/>
        </authorList>
    </citation>
    <scope>NUCLEOTIDE SEQUENCE [LARGE SCALE GENOMIC DNA]</scope>
    <source>
        <strain evidence="4">ZGT118</strain>
    </source>
</reference>
<dbReference type="InterPro" id="IPR006680">
    <property type="entry name" value="Amidohydro-rel"/>
</dbReference>
<evidence type="ECO:0000256" key="1">
    <source>
        <dbReference type="ARBA" id="ARBA00038310"/>
    </source>
</evidence>
<sequence>MTARIDAHHHLWDLQAVNYPWLMAKGVRRFFGDPSPIQRNYLLDEFSDEARAHGIAGSVHVQVGADDGLAEARWVQSVADANPGWPMAQVVFCDLTKPDLVQNLGDFQKLSTVRGVRQIVGRAPEEDAATGTNALLEDPRFLNGLRMAAQLGLSFDLQLVPELMEKTASVLVEAPGLEVALCHAGSPHDRSAAGLRDWSKKMRALSDLPNVTCKLSGLGMFDHDWSPATIRPIVETCLEQFGPERVMFGSNFPVDRLYSDYGTLLEAYLELIPQGAQQDVFHDTAARFYGLNVRRR</sequence>
<dbReference type="PANTHER" id="PTHR43569:SF1">
    <property type="entry name" value="BLL3371 PROTEIN"/>
    <property type="match status" value="1"/>
</dbReference>
<name>A0A0X3UBN0_9RHOB</name>